<feature type="transmembrane region" description="Helical" evidence="2">
    <location>
        <begin position="18"/>
        <end position="35"/>
    </location>
</feature>
<keyword evidence="2" id="KW-1133">Transmembrane helix</keyword>
<feature type="non-terminal residue" evidence="3">
    <location>
        <position position="1"/>
    </location>
</feature>
<dbReference type="EMBL" id="GBYB01010855">
    <property type="protein sequence ID" value="JAG80622.1"/>
    <property type="molecule type" value="Transcribed_RNA"/>
</dbReference>
<sequence length="264" mass="29425">HQRITSGFFLLKRMEVRIFVNGFAIFLIVVVMTGSSDANGSLRSRAEGKEENSWRFRNDPGYTLRKFRRFGENLKRHRPEGKTTVPIGRYGFLIPPDESQFLEELVLQGRAVDDKGGEIYEPKTKNKTSILSIIKKFLKSLRFRGTTSPNPEEISVSEDLSNISESSTMDGPMEVILPVSGVFLNSTTTKIPDHESTGLTVYNDKDSNLSLNSTSPGENKGMPGEHPLEVSAPLLFGGRHATFDLEIKAIPIANRKEIVIDGRV</sequence>
<dbReference type="AlphaFoldDB" id="A0A0C9RQS1"/>
<feature type="compositionally biased region" description="Polar residues" evidence="1">
    <location>
        <begin position="208"/>
        <end position="217"/>
    </location>
</feature>
<keyword evidence="2" id="KW-0812">Transmembrane</keyword>
<gene>
    <name evidence="3" type="primary">pol_9</name>
    <name evidence="3" type="ORF">g.6054</name>
</gene>
<evidence type="ECO:0000256" key="2">
    <source>
        <dbReference type="SAM" id="Phobius"/>
    </source>
</evidence>
<protein>
    <submittedName>
        <fullName evidence="3">Pol_9 protein</fullName>
    </submittedName>
</protein>
<name>A0A0C9RQS1_9HYME</name>
<organism evidence="3">
    <name type="scientific">Fopius arisanus</name>
    <dbReference type="NCBI Taxonomy" id="64838"/>
    <lineage>
        <taxon>Eukaryota</taxon>
        <taxon>Metazoa</taxon>
        <taxon>Ecdysozoa</taxon>
        <taxon>Arthropoda</taxon>
        <taxon>Hexapoda</taxon>
        <taxon>Insecta</taxon>
        <taxon>Pterygota</taxon>
        <taxon>Neoptera</taxon>
        <taxon>Endopterygota</taxon>
        <taxon>Hymenoptera</taxon>
        <taxon>Apocrita</taxon>
        <taxon>Ichneumonoidea</taxon>
        <taxon>Braconidae</taxon>
        <taxon>Opiinae</taxon>
        <taxon>Fopius</taxon>
    </lineage>
</organism>
<feature type="region of interest" description="Disordered" evidence="1">
    <location>
        <begin position="195"/>
        <end position="224"/>
    </location>
</feature>
<evidence type="ECO:0000313" key="3">
    <source>
        <dbReference type="EMBL" id="JAG80622.1"/>
    </source>
</evidence>
<evidence type="ECO:0000256" key="1">
    <source>
        <dbReference type="SAM" id="MobiDB-lite"/>
    </source>
</evidence>
<reference evidence="3" key="1">
    <citation type="submission" date="2015-01" db="EMBL/GenBank/DDBJ databases">
        <title>Transcriptome Assembly of Fopius arisanus.</title>
        <authorList>
            <person name="Geib S."/>
        </authorList>
    </citation>
    <scope>NUCLEOTIDE SEQUENCE</scope>
</reference>
<proteinExistence type="predicted"/>
<keyword evidence="2" id="KW-0472">Membrane</keyword>
<accession>A0A0C9RQS1</accession>